<accession>A0A225UG84</accession>
<protein>
    <recommendedName>
        <fullName evidence="3">ABC transporter</fullName>
    </recommendedName>
</protein>
<dbReference type="EMBL" id="NBNE01018550">
    <property type="protein sequence ID" value="OWY92217.1"/>
    <property type="molecule type" value="Genomic_DNA"/>
</dbReference>
<proteinExistence type="predicted"/>
<dbReference type="AlphaFoldDB" id="A0A225UG84"/>
<keyword evidence="2" id="KW-1185">Reference proteome</keyword>
<comment type="caution">
    <text evidence="1">The sequence shown here is derived from an EMBL/GenBank/DDBJ whole genome shotgun (WGS) entry which is preliminary data.</text>
</comment>
<gene>
    <name evidence="1" type="ORF">PHMEG_00038866</name>
</gene>
<sequence length="138" mass="15239">MNSLRVANLLRAARHLRVLQASKPMPQNVKLVSTHGWNRKSHVKRILKSHFARGTGCNANIKAAVAWNDTEGAFIIRVTDYGVCHNHAVSKATCQNHVSNCQVQDPIVLGMSSRSAANASDCACYSSSCVARYRFHYD</sequence>
<reference evidence="2" key="1">
    <citation type="submission" date="2017-03" db="EMBL/GenBank/DDBJ databases">
        <title>Phytopthora megakarya and P. palmivora, two closely related causual agents of cacao black pod achieved similar genome size and gene model numbers by different mechanisms.</title>
        <authorList>
            <person name="Ali S."/>
            <person name="Shao J."/>
            <person name="Larry D.J."/>
            <person name="Kronmiller B."/>
            <person name="Shen D."/>
            <person name="Strem M.D."/>
            <person name="Melnick R.L."/>
            <person name="Guiltinan M.J."/>
            <person name="Tyler B.M."/>
            <person name="Meinhardt L.W."/>
            <person name="Bailey B.A."/>
        </authorList>
    </citation>
    <scope>NUCLEOTIDE SEQUENCE [LARGE SCALE GENOMIC DNA]</scope>
    <source>
        <strain evidence="2">zdho120</strain>
    </source>
</reference>
<organism evidence="1 2">
    <name type="scientific">Phytophthora megakarya</name>
    <dbReference type="NCBI Taxonomy" id="4795"/>
    <lineage>
        <taxon>Eukaryota</taxon>
        <taxon>Sar</taxon>
        <taxon>Stramenopiles</taxon>
        <taxon>Oomycota</taxon>
        <taxon>Peronosporomycetes</taxon>
        <taxon>Peronosporales</taxon>
        <taxon>Peronosporaceae</taxon>
        <taxon>Phytophthora</taxon>
    </lineage>
</organism>
<name>A0A225UG84_9STRA</name>
<evidence type="ECO:0000313" key="2">
    <source>
        <dbReference type="Proteomes" id="UP000198211"/>
    </source>
</evidence>
<dbReference type="OrthoDB" id="95705at2759"/>
<evidence type="ECO:0008006" key="3">
    <source>
        <dbReference type="Google" id="ProtNLM"/>
    </source>
</evidence>
<dbReference type="Proteomes" id="UP000198211">
    <property type="component" value="Unassembled WGS sequence"/>
</dbReference>
<evidence type="ECO:0000313" key="1">
    <source>
        <dbReference type="EMBL" id="OWY92217.1"/>
    </source>
</evidence>